<organism evidence="1 2">
    <name type="scientific">Portunus trituberculatus</name>
    <name type="common">Swimming crab</name>
    <name type="synonym">Neptunus trituberculatus</name>
    <dbReference type="NCBI Taxonomy" id="210409"/>
    <lineage>
        <taxon>Eukaryota</taxon>
        <taxon>Metazoa</taxon>
        <taxon>Ecdysozoa</taxon>
        <taxon>Arthropoda</taxon>
        <taxon>Crustacea</taxon>
        <taxon>Multicrustacea</taxon>
        <taxon>Malacostraca</taxon>
        <taxon>Eumalacostraca</taxon>
        <taxon>Eucarida</taxon>
        <taxon>Decapoda</taxon>
        <taxon>Pleocyemata</taxon>
        <taxon>Brachyura</taxon>
        <taxon>Eubrachyura</taxon>
        <taxon>Portunoidea</taxon>
        <taxon>Portunidae</taxon>
        <taxon>Portuninae</taxon>
        <taxon>Portunus</taxon>
    </lineage>
</organism>
<dbReference type="EMBL" id="VSRR010001108">
    <property type="protein sequence ID" value="MPC22631.1"/>
    <property type="molecule type" value="Genomic_DNA"/>
</dbReference>
<keyword evidence="2" id="KW-1185">Reference proteome</keyword>
<proteinExistence type="predicted"/>
<sequence>MTDIFTLAFLSTFCVGPGHWPSYSEKSIPQLVGNTIVQVNSIRNITDFLSFYNIKLSPAEKSDR</sequence>
<evidence type="ECO:0000313" key="2">
    <source>
        <dbReference type="Proteomes" id="UP000324222"/>
    </source>
</evidence>
<evidence type="ECO:0000313" key="1">
    <source>
        <dbReference type="EMBL" id="MPC22631.1"/>
    </source>
</evidence>
<reference evidence="1 2" key="1">
    <citation type="submission" date="2019-05" db="EMBL/GenBank/DDBJ databases">
        <title>Another draft genome of Portunus trituberculatus and its Hox gene families provides insights of decapod evolution.</title>
        <authorList>
            <person name="Jeong J.-H."/>
            <person name="Song I."/>
            <person name="Kim S."/>
            <person name="Choi T."/>
            <person name="Kim D."/>
            <person name="Ryu S."/>
            <person name="Kim W."/>
        </authorList>
    </citation>
    <scope>NUCLEOTIDE SEQUENCE [LARGE SCALE GENOMIC DNA]</scope>
    <source>
        <tissue evidence="1">Muscle</tissue>
    </source>
</reference>
<protein>
    <submittedName>
        <fullName evidence="1">Uncharacterized protein</fullName>
    </submittedName>
</protein>
<dbReference type="Proteomes" id="UP000324222">
    <property type="component" value="Unassembled WGS sequence"/>
</dbReference>
<dbReference type="AlphaFoldDB" id="A0A5B7DM58"/>
<gene>
    <name evidence="1" type="ORF">E2C01_015649</name>
</gene>
<comment type="caution">
    <text evidence="1">The sequence shown here is derived from an EMBL/GenBank/DDBJ whole genome shotgun (WGS) entry which is preliminary data.</text>
</comment>
<name>A0A5B7DM58_PORTR</name>
<accession>A0A5B7DM58</accession>